<dbReference type="AlphaFoldDB" id="A0A9P6VKQ9"/>
<keyword evidence="1" id="KW-1133">Transmembrane helix</keyword>
<feature type="transmembrane region" description="Helical" evidence="1">
    <location>
        <begin position="155"/>
        <end position="174"/>
    </location>
</feature>
<name>A0A9P6VKQ9_9HELO</name>
<evidence type="ECO:0000313" key="2">
    <source>
        <dbReference type="EMBL" id="KAG0649387.1"/>
    </source>
</evidence>
<comment type="caution">
    <text evidence="2">The sequence shown here is derived from an EMBL/GenBank/DDBJ whole genome shotgun (WGS) entry which is preliminary data.</text>
</comment>
<gene>
    <name evidence="2" type="ORF">D0Z07_4422</name>
</gene>
<evidence type="ECO:0000256" key="1">
    <source>
        <dbReference type="SAM" id="Phobius"/>
    </source>
</evidence>
<dbReference type="OrthoDB" id="2896006at2759"/>
<organism evidence="2 3">
    <name type="scientific">Hyphodiscus hymeniophilus</name>
    <dbReference type="NCBI Taxonomy" id="353542"/>
    <lineage>
        <taxon>Eukaryota</taxon>
        <taxon>Fungi</taxon>
        <taxon>Dikarya</taxon>
        <taxon>Ascomycota</taxon>
        <taxon>Pezizomycotina</taxon>
        <taxon>Leotiomycetes</taxon>
        <taxon>Helotiales</taxon>
        <taxon>Hyphodiscaceae</taxon>
        <taxon>Hyphodiscus</taxon>
    </lineage>
</organism>
<feature type="transmembrane region" description="Helical" evidence="1">
    <location>
        <begin position="325"/>
        <end position="348"/>
    </location>
</feature>
<sequence length="369" mass="40474">MVAAVLGSLARRGFEMGAAHMQKDPKETYQLPTWGAILLGSTVIFFVVVSSMVEYTFGRLIPTLLMVESPEAIVFEPLTTEDPDAPINKNPTDPELLLVEQKPITSSFRKTIKHLHAKGGFRARFRGISIFVVNVILVQWIAGVLNIFLPFLLGPIIATVLLAQVSLAWTHIVISDPNPKRWYRRIPSMKTWRKVAGPTAVYAVAEQFAVVLPAYLATKTGFLGRPEDLNTSGDAGKLFAKGFSVLLVTLCLVLFVIIPAKVTLVRVQASLLPDEVESIVPFDRSFGGKVIPAIVGGSGVIGMLDAWKTFDFNARVRLVKAYAKVFLMQTALSILFFVTIIAQIALIVGKDYKKLFPGDAKDGDEVVFN</sequence>
<feature type="transmembrane region" description="Helical" evidence="1">
    <location>
        <begin position="128"/>
        <end position="149"/>
    </location>
</feature>
<feature type="transmembrane region" description="Helical" evidence="1">
    <location>
        <begin position="238"/>
        <end position="258"/>
    </location>
</feature>
<keyword evidence="3" id="KW-1185">Reference proteome</keyword>
<evidence type="ECO:0000313" key="3">
    <source>
        <dbReference type="Proteomes" id="UP000785200"/>
    </source>
</evidence>
<keyword evidence="1" id="KW-0472">Membrane</keyword>
<proteinExistence type="predicted"/>
<feature type="transmembrane region" description="Helical" evidence="1">
    <location>
        <begin position="31"/>
        <end position="53"/>
    </location>
</feature>
<accession>A0A9P6VKQ9</accession>
<dbReference type="Proteomes" id="UP000785200">
    <property type="component" value="Unassembled WGS sequence"/>
</dbReference>
<dbReference type="EMBL" id="VNKQ01000008">
    <property type="protein sequence ID" value="KAG0649387.1"/>
    <property type="molecule type" value="Genomic_DNA"/>
</dbReference>
<reference evidence="2" key="1">
    <citation type="submission" date="2019-07" db="EMBL/GenBank/DDBJ databases">
        <title>Hyphodiscus hymeniophilus genome sequencing and assembly.</title>
        <authorList>
            <person name="Kramer G."/>
            <person name="Nodwell J."/>
        </authorList>
    </citation>
    <scope>NUCLEOTIDE SEQUENCE</scope>
    <source>
        <strain evidence="2">ATCC 34498</strain>
    </source>
</reference>
<keyword evidence="1" id="KW-0812">Transmembrane</keyword>
<protein>
    <submittedName>
        <fullName evidence="2">Uncharacterized protein</fullName>
    </submittedName>
</protein>
<feature type="transmembrane region" description="Helical" evidence="1">
    <location>
        <begin position="195"/>
        <end position="218"/>
    </location>
</feature>